<reference evidence="2" key="1">
    <citation type="submission" date="2023-11" db="EMBL/GenBank/DDBJ databases">
        <authorList>
            <person name="Alioto T."/>
            <person name="Alioto T."/>
            <person name="Gomez Garrido J."/>
        </authorList>
    </citation>
    <scope>NUCLEOTIDE SEQUENCE</scope>
</reference>
<dbReference type="Proteomes" id="UP001296104">
    <property type="component" value="Unassembled WGS sequence"/>
</dbReference>
<organism evidence="2 3">
    <name type="scientific">Lecanosticta acicola</name>
    <dbReference type="NCBI Taxonomy" id="111012"/>
    <lineage>
        <taxon>Eukaryota</taxon>
        <taxon>Fungi</taxon>
        <taxon>Dikarya</taxon>
        <taxon>Ascomycota</taxon>
        <taxon>Pezizomycotina</taxon>
        <taxon>Dothideomycetes</taxon>
        <taxon>Dothideomycetidae</taxon>
        <taxon>Mycosphaerellales</taxon>
        <taxon>Mycosphaerellaceae</taxon>
        <taxon>Lecanosticta</taxon>
    </lineage>
</organism>
<evidence type="ECO:0000313" key="2">
    <source>
        <dbReference type="EMBL" id="CAK4029124.1"/>
    </source>
</evidence>
<dbReference type="GO" id="GO:0005886">
    <property type="term" value="C:plasma membrane"/>
    <property type="evidence" value="ECO:0007669"/>
    <property type="project" value="InterPro"/>
</dbReference>
<dbReference type="PANTHER" id="PTHR28019">
    <property type="entry name" value="CELL MEMBRANE PROTEIN YLR413W-RELATED"/>
    <property type="match status" value="1"/>
</dbReference>
<feature type="transmembrane region" description="Helical" evidence="1">
    <location>
        <begin position="223"/>
        <end position="243"/>
    </location>
</feature>
<gene>
    <name evidence="2" type="ORF">LECACI_7A005224</name>
</gene>
<dbReference type="GO" id="GO:0031505">
    <property type="term" value="P:fungal-type cell wall organization"/>
    <property type="evidence" value="ECO:0007669"/>
    <property type="project" value="TreeGrafter"/>
</dbReference>
<keyword evidence="1" id="KW-0812">Transmembrane</keyword>
<keyword evidence="1" id="KW-0472">Membrane</keyword>
<keyword evidence="1" id="KW-1133">Transmembrane helix</keyword>
<dbReference type="EMBL" id="CAVMBE010000032">
    <property type="protein sequence ID" value="CAK4029124.1"/>
    <property type="molecule type" value="Genomic_DNA"/>
</dbReference>
<dbReference type="PANTHER" id="PTHR28019:SF3">
    <property type="entry name" value="INTEGRAL MEMBRANE PROTEIN (AFU_ORTHOLOGUE AFUA_6G07470)"/>
    <property type="match status" value="1"/>
</dbReference>
<name>A0AAI9E9Q3_9PEZI</name>
<dbReference type="InterPro" id="IPR052413">
    <property type="entry name" value="SUR7_domain"/>
</dbReference>
<feature type="transmembrane region" description="Helical" evidence="1">
    <location>
        <begin position="6"/>
        <end position="27"/>
    </location>
</feature>
<dbReference type="GO" id="GO:0051285">
    <property type="term" value="C:cell cortex of cell tip"/>
    <property type="evidence" value="ECO:0007669"/>
    <property type="project" value="TreeGrafter"/>
</dbReference>
<accession>A0AAI9E9Q3</accession>
<proteinExistence type="predicted"/>
<protein>
    <recommendedName>
        <fullName evidence="4">SUR7 protein</fullName>
    </recommendedName>
</protein>
<dbReference type="InterPro" id="IPR009571">
    <property type="entry name" value="SUR7/Rim9-like_fungi"/>
</dbReference>
<comment type="caution">
    <text evidence="2">The sequence shown here is derived from an EMBL/GenBank/DDBJ whole genome shotgun (WGS) entry which is preliminary data.</text>
</comment>
<feature type="transmembrane region" description="Helical" evidence="1">
    <location>
        <begin position="175"/>
        <end position="202"/>
    </location>
</feature>
<evidence type="ECO:0008006" key="4">
    <source>
        <dbReference type="Google" id="ProtNLM"/>
    </source>
</evidence>
<sequence>MGKAARIACIFTPMALTIASFVCLIFVELGGSTIKDMQFFSANTTNLTTSSSDNAVLTLAIDSAKSSIAKNYDVYLWNYCSSNKTDGSNSKCSKRESGFVFDPLDVWGFESAIASVKGDTQEYEDKILGSSGRKALEAYRKVAKWMFIAYQVSFWTTLATIVVGIFAIFSRWGSLLTWILAFVSSFFTLAAVLTSTILFPVLVSALNEALKDYGIKLELGHHALAVTWLGVAFSWAATFFWLFSICCCSGRSNPHHKNNKGGLWNAEPKGQGYGDYGARGLKVEKTGGAYEPVHHMGHDSDNVPLQNYAAQPAGYGHAPAQAGFEPYRHS</sequence>
<evidence type="ECO:0000313" key="3">
    <source>
        <dbReference type="Proteomes" id="UP001296104"/>
    </source>
</evidence>
<dbReference type="Pfam" id="PF06687">
    <property type="entry name" value="SUR7"/>
    <property type="match status" value="1"/>
</dbReference>
<evidence type="ECO:0000256" key="1">
    <source>
        <dbReference type="SAM" id="Phobius"/>
    </source>
</evidence>
<keyword evidence="3" id="KW-1185">Reference proteome</keyword>
<feature type="transmembrane region" description="Helical" evidence="1">
    <location>
        <begin position="147"/>
        <end position="169"/>
    </location>
</feature>
<dbReference type="AlphaFoldDB" id="A0AAI9E9Q3"/>